<proteinExistence type="predicted"/>
<gene>
    <name evidence="2" type="ORF">Tci_924774</name>
</gene>
<reference evidence="2" key="1">
    <citation type="journal article" date="2019" name="Sci. Rep.">
        <title>Draft genome of Tanacetum cinerariifolium, the natural source of mosquito coil.</title>
        <authorList>
            <person name="Yamashiro T."/>
            <person name="Shiraishi A."/>
            <person name="Satake H."/>
            <person name="Nakayama K."/>
        </authorList>
    </citation>
    <scope>NUCLEOTIDE SEQUENCE</scope>
</reference>
<feature type="region of interest" description="Disordered" evidence="1">
    <location>
        <begin position="1"/>
        <end position="35"/>
    </location>
</feature>
<accession>A0A699WZ35</accession>
<dbReference type="AlphaFoldDB" id="A0A699WZ35"/>
<dbReference type="EMBL" id="BKCJ011786551">
    <property type="protein sequence ID" value="GFD52805.1"/>
    <property type="molecule type" value="Genomic_DNA"/>
</dbReference>
<evidence type="ECO:0000313" key="2">
    <source>
        <dbReference type="EMBL" id="GFD52805.1"/>
    </source>
</evidence>
<name>A0A699WZ35_TANCI</name>
<organism evidence="2">
    <name type="scientific">Tanacetum cinerariifolium</name>
    <name type="common">Dalmatian daisy</name>
    <name type="synonym">Chrysanthemum cinerariifolium</name>
    <dbReference type="NCBI Taxonomy" id="118510"/>
    <lineage>
        <taxon>Eukaryota</taxon>
        <taxon>Viridiplantae</taxon>
        <taxon>Streptophyta</taxon>
        <taxon>Embryophyta</taxon>
        <taxon>Tracheophyta</taxon>
        <taxon>Spermatophyta</taxon>
        <taxon>Magnoliopsida</taxon>
        <taxon>eudicotyledons</taxon>
        <taxon>Gunneridae</taxon>
        <taxon>Pentapetalae</taxon>
        <taxon>asterids</taxon>
        <taxon>campanulids</taxon>
        <taxon>Asterales</taxon>
        <taxon>Asteraceae</taxon>
        <taxon>Asteroideae</taxon>
        <taxon>Anthemideae</taxon>
        <taxon>Anthemidinae</taxon>
        <taxon>Tanacetum</taxon>
    </lineage>
</organism>
<protein>
    <submittedName>
        <fullName evidence="2">Uncharacterized protein</fullName>
    </submittedName>
</protein>
<comment type="caution">
    <text evidence="2">The sequence shown here is derived from an EMBL/GenBank/DDBJ whole genome shotgun (WGS) entry which is preliminary data.</text>
</comment>
<sequence length="35" mass="3568">LEDVGAARDVDDATDDGPDDAGVGHVSLSSETSFF</sequence>
<feature type="compositionally biased region" description="Basic and acidic residues" evidence="1">
    <location>
        <begin position="1"/>
        <end position="11"/>
    </location>
</feature>
<feature type="non-terminal residue" evidence="2">
    <location>
        <position position="1"/>
    </location>
</feature>
<evidence type="ECO:0000256" key="1">
    <source>
        <dbReference type="SAM" id="MobiDB-lite"/>
    </source>
</evidence>